<dbReference type="InterPro" id="IPR000916">
    <property type="entry name" value="Bet_v_I/MLP"/>
</dbReference>
<evidence type="ECO:0000256" key="3">
    <source>
        <dbReference type="ARBA" id="ARBA00023265"/>
    </source>
</evidence>
<dbReference type="InterPro" id="IPR050279">
    <property type="entry name" value="Plant_def-hormone_signal"/>
</dbReference>
<dbReference type="PANTHER" id="PTHR31213">
    <property type="entry name" value="OS08G0374000 PROTEIN-RELATED"/>
    <property type="match status" value="1"/>
</dbReference>
<dbReference type="CDD" id="cd07816">
    <property type="entry name" value="Bet_v1-like"/>
    <property type="match status" value="1"/>
</dbReference>
<dbReference type="SUPFAM" id="SSF55961">
    <property type="entry name" value="Bet v1-like"/>
    <property type="match status" value="1"/>
</dbReference>
<evidence type="ECO:0000256" key="2">
    <source>
        <dbReference type="ARBA" id="ARBA00022821"/>
    </source>
</evidence>
<dbReference type="Gene3D" id="3.30.530.20">
    <property type="match status" value="1"/>
</dbReference>
<feature type="domain" description="Bet v I/Major latex protein" evidence="4">
    <location>
        <begin position="5"/>
        <end position="155"/>
    </location>
</feature>
<dbReference type="FunFam" id="3.30.530.20:FF:000007">
    <property type="entry name" value="Major pollen allergen Bet v 1-A"/>
    <property type="match status" value="1"/>
</dbReference>
<dbReference type="GO" id="GO:0004864">
    <property type="term" value="F:protein phosphatase inhibitor activity"/>
    <property type="evidence" value="ECO:0007669"/>
    <property type="project" value="InterPro"/>
</dbReference>
<dbReference type="GO" id="GO:0038023">
    <property type="term" value="F:signaling receptor activity"/>
    <property type="evidence" value="ECO:0007669"/>
    <property type="project" value="InterPro"/>
</dbReference>
<protein>
    <recommendedName>
        <fullName evidence="4">Bet v I/Major latex protein domain-containing protein</fullName>
    </recommendedName>
</protein>
<dbReference type="Pfam" id="PF00407">
    <property type="entry name" value="Bet_v_1"/>
    <property type="match status" value="1"/>
</dbReference>
<keyword evidence="6" id="KW-1185">Reference proteome</keyword>
<comment type="caution">
    <text evidence="5">The sequence shown here is derived from an EMBL/GenBank/DDBJ whole genome shotgun (WGS) entry which is preliminary data.</text>
</comment>
<dbReference type="OrthoDB" id="1880172at2759"/>
<organism evidence="5 6">
    <name type="scientific">Corymbia citriodora subsp. variegata</name>
    <dbReference type="NCBI Taxonomy" id="360336"/>
    <lineage>
        <taxon>Eukaryota</taxon>
        <taxon>Viridiplantae</taxon>
        <taxon>Streptophyta</taxon>
        <taxon>Embryophyta</taxon>
        <taxon>Tracheophyta</taxon>
        <taxon>Spermatophyta</taxon>
        <taxon>Magnoliopsida</taxon>
        <taxon>eudicotyledons</taxon>
        <taxon>Gunneridae</taxon>
        <taxon>Pentapetalae</taxon>
        <taxon>rosids</taxon>
        <taxon>malvids</taxon>
        <taxon>Myrtales</taxon>
        <taxon>Myrtaceae</taxon>
        <taxon>Myrtoideae</taxon>
        <taxon>Eucalypteae</taxon>
        <taxon>Corymbia</taxon>
    </lineage>
</organism>
<dbReference type="AlphaFoldDB" id="A0A8T0CP13"/>
<dbReference type="InterPro" id="IPR024949">
    <property type="entry name" value="Bet_v_I_allergen"/>
</dbReference>
<evidence type="ECO:0000259" key="4">
    <source>
        <dbReference type="SMART" id="SM01037"/>
    </source>
</evidence>
<evidence type="ECO:0000256" key="1">
    <source>
        <dbReference type="ARBA" id="ARBA00009744"/>
    </source>
</evidence>
<keyword evidence="2" id="KW-0611">Plant defense</keyword>
<dbReference type="GO" id="GO:0005737">
    <property type="term" value="C:cytoplasm"/>
    <property type="evidence" value="ECO:0007669"/>
    <property type="project" value="TreeGrafter"/>
</dbReference>
<dbReference type="GO" id="GO:0005634">
    <property type="term" value="C:nucleus"/>
    <property type="evidence" value="ECO:0007669"/>
    <property type="project" value="TreeGrafter"/>
</dbReference>
<dbReference type="GO" id="GO:0006952">
    <property type="term" value="P:defense response"/>
    <property type="evidence" value="ECO:0007669"/>
    <property type="project" value="UniProtKB-KW"/>
</dbReference>
<dbReference type="GO" id="GO:0009738">
    <property type="term" value="P:abscisic acid-activated signaling pathway"/>
    <property type="evidence" value="ECO:0007669"/>
    <property type="project" value="InterPro"/>
</dbReference>
<comment type="similarity">
    <text evidence="1">Belongs to the BetVI family.</text>
</comment>
<evidence type="ECO:0000313" key="6">
    <source>
        <dbReference type="Proteomes" id="UP000806378"/>
    </source>
</evidence>
<dbReference type="PANTHER" id="PTHR31213:SF157">
    <property type="entry name" value="MAJOR ALLERGEN MAL D 1-LIKE"/>
    <property type="match status" value="1"/>
</dbReference>
<dbReference type="Proteomes" id="UP000806378">
    <property type="component" value="Unassembled WGS sequence"/>
</dbReference>
<dbReference type="InterPro" id="IPR023393">
    <property type="entry name" value="START-like_dom_sf"/>
</dbReference>
<dbReference type="GO" id="GO:0010427">
    <property type="term" value="F:abscisic acid binding"/>
    <property type="evidence" value="ECO:0007669"/>
    <property type="project" value="InterPro"/>
</dbReference>
<dbReference type="EMBL" id="MU089922">
    <property type="protein sequence ID" value="KAF7848954.1"/>
    <property type="molecule type" value="Genomic_DNA"/>
</dbReference>
<accession>A0A8T0CP13</accession>
<gene>
    <name evidence="5" type="ORF">BT93_L1413</name>
</gene>
<dbReference type="SMART" id="SM01037">
    <property type="entry name" value="Bet_v_1"/>
    <property type="match status" value="1"/>
</dbReference>
<evidence type="ECO:0000313" key="5">
    <source>
        <dbReference type="EMBL" id="KAF7848954.1"/>
    </source>
</evidence>
<name>A0A8T0CP13_CORYI</name>
<reference evidence="5" key="1">
    <citation type="submission" date="2020-05" db="EMBL/GenBank/DDBJ databases">
        <title>WGS assembly of Corymbia citriodora subspecies variegata.</title>
        <authorList>
            <person name="Barry K."/>
            <person name="Hundley H."/>
            <person name="Shu S."/>
            <person name="Jenkins J."/>
            <person name="Grimwood J."/>
            <person name="Baten A."/>
        </authorList>
    </citation>
    <scope>NUCLEOTIDE SEQUENCE</scope>
    <source>
        <strain evidence="5">CV2-018</strain>
    </source>
</reference>
<dbReference type="PRINTS" id="PR00634">
    <property type="entry name" value="BETALLERGEN"/>
</dbReference>
<keyword evidence="3" id="KW-0568">Pathogenesis-related protein</keyword>
<sequence>MGVISYSQEYTSAVTPLRMFKALILDSHNVIPKIVPGGIKSMEFIEGDGGVGSIKQTNFGESAHIKYTKHKIDALDMENFYCKYTLIESDVKFDKIDFVVYEVKFIASDNGGCVCKMTSEYHSKDNAELKEDDIKQGKDRAMGLYKSVEDYLLTNPNVCA</sequence>
<proteinExistence type="inferred from homology"/>
<dbReference type="Gramene" id="rna-gnl|WGS:JABURB|Cocit.L1413.1">
    <property type="protein sequence ID" value="cds-KAF7848954.1"/>
    <property type="gene ID" value="gene-BT93_L1413"/>
</dbReference>